<reference evidence="5" key="1">
    <citation type="submission" date="2023-02" db="EMBL/GenBank/DDBJ databases">
        <title>Gut commensal Christensenella minuta modulates host metabolism via a new class of secondary bile acids.</title>
        <authorList>
            <person name="Liu C."/>
        </authorList>
    </citation>
    <scope>NUCLEOTIDE SEQUENCE</scope>
    <source>
        <strain evidence="5">CA70</strain>
    </source>
</reference>
<dbReference type="Pfam" id="PF04203">
    <property type="entry name" value="Sortase"/>
    <property type="match status" value="1"/>
</dbReference>
<feature type="region of interest" description="Disordered" evidence="3">
    <location>
        <begin position="1"/>
        <end position="29"/>
    </location>
</feature>
<dbReference type="RefSeq" id="WP_353422804.1">
    <property type="nucleotide sequence ID" value="NZ_CP117826.1"/>
</dbReference>
<proteinExistence type="predicted"/>
<keyword evidence="4" id="KW-0472">Membrane</keyword>
<sequence>MERNNNGYHSNTGGRQRRRAQAVRPKERKPNGKKRLWIVIMAAATAAVCIILAAALPMSQPAPRPVHVTTETASVSTPVPSAAPTEKQMLPAMQTLYEQNSDIAGWITIEGTEVDYPVMYTPEDGEYYLYRNFEKEDDPTKEGCLFIDKNCTVEPRSTNLLIHGHNMKNGTMFHTLISYQDEAFYKEHPTIRYSTLYEEEEYEIAAVFLSKIYKKSETDVFKFYQFYDAETEEEFDEFVRSIKEQELYETGVTPEYGDELITLTTCEYSQENGRMVVVARKAEKEAKAAETAAG</sequence>
<accession>A0AAU8A5E9</accession>
<keyword evidence="4" id="KW-1133">Transmembrane helix</keyword>
<evidence type="ECO:0000313" key="5">
    <source>
        <dbReference type="EMBL" id="XCC61266.1"/>
    </source>
</evidence>
<organism evidence="5">
    <name type="scientific">Christensenella massiliensis</name>
    <dbReference type="NCBI Taxonomy" id="1805714"/>
    <lineage>
        <taxon>Bacteria</taxon>
        <taxon>Bacillati</taxon>
        <taxon>Bacillota</taxon>
        <taxon>Clostridia</taxon>
        <taxon>Christensenellales</taxon>
        <taxon>Christensenellaceae</taxon>
        <taxon>Christensenella</taxon>
    </lineage>
</organism>
<dbReference type="SUPFAM" id="SSF63817">
    <property type="entry name" value="Sortase"/>
    <property type="match status" value="1"/>
</dbReference>
<dbReference type="InterPro" id="IPR005754">
    <property type="entry name" value="Sortase"/>
</dbReference>
<protein>
    <submittedName>
        <fullName evidence="5">Sortase</fullName>
    </submittedName>
</protein>
<gene>
    <name evidence="5" type="ORF">PUP29_06910</name>
</gene>
<dbReference type="InterPro" id="IPR023365">
    <property type="entry name" value="Sortase_dom-sf"/>
</dbReference>
<dbReference type="Gene3D" id="2.40.260.10">
    <property type="entry name" value="Sortase"/>
    <property type="match status" value="1"/>
</dbReference>
<name>A0AAU8A5E9_9FIRM</name>
<evidence type="ECO:0000256" key="1">
    <source>
        <dbReference type="ARBA" id="ARBA00022801"/>
    </source>
</evidence>
<keyword evidence="4" id="KW-0812">Transmembrane</keyword>
<keyword evidence="1" id="KW-0378">Hydrolase</keyword>
<dbReference type="CDD" id="cd05826">
    <property type="entry name" value="Sortase_B"/>
    <property type="match status" value="1"/>
</dbReference>
<dbReference type="EMBL" id="CP117826">
    <property type="protein sequence ID" value="XCC61266.1"/>
    <property type="molecule type" value="Genomic_DNA"/>
</dbReference>
<dbReference type="InterPro" id="IPR009835">
    <property type="entry name" value="SrtB"/>
</dbReference>
<feature type="active site" description="Acyl-thioester intermediate" evidence="2">
    <location>
        <position position="266"/>
    </location>
</feature>
<dbReference type="GO" id="GO:0016787">
    <property type="term" value="F:hydrolase activity"/>
    <property type="evidence" value="ECO:0007669"/>
    <property type="project" value="UniProtKB-KW"/>
</dbReference>
<feature type="compositionally biased region" description="Polar residues" evidence="3">
    <location>
        <begin position="1"/>
        <end position="12"/>
    </location>
</feature>
<evidence type="ECO:0000256" key="3">
    <source>
        <dbReference type="SAM" id="MobiDB-lite"/>
    </source>
</evidence>
<evidence type="ECO:0000256" key="4">
    <source>
        <dbReference type="SAM" id="Phobius"/>
    </source>
</evidence>
<evidence type="ECO:0000256" key="2">
    <source>
        <dbReference type="PIRSR" id="PIRSR605754-1"/>
    </source>
</evidence>
<feature type="active site" description="Proton donor/acceptor" evidence="2">
    <location>
        <position position="165"/>
    </location>
</feature>
<dbReference type="AlphaFoldDB" id="A0AAU8A5E9"/>
<feature type="transmembrane region" description="Helical" evidence="4">
    <location>
        <begin position="36"/>
        <end position="56"/>
    </location>
</feature>